<feature type="transmembrane region" description="Helical" evidence="1">
    <location>
        <begin position="188"/>
        <end position="211"/>
    </location>
</feature>
<protein>
    <recommendedName>
        <fullName evidence="3">Glycosyltransferase RgtA/B/C/D-like domain-containing protein</fullName>
    </recommendedName>
</protein>
<feature type="transmembrane region" description="Helical" evidence="1">
    <location>
        <begin position="420"/>
        <end position="439"/>
    </location>
</feature>
<evidence type="ECO:0000256" key="1">
    <source>
        <dbReference type="SAM" id="Phobius"/>
    </source>
</evidence>
<evidence type="ECO:0008006" key="3">
    <source>
        <dbReference type="Google" id="ProtNLM"/>
    </source>
</evidence>
<feature type="transmembrane region" description="Helical" evidence="1">
    <location>
        <begin position="218"/>
        <end position="235"/>
    </location>
</feature>
<keyword evidence="1" id="KW-0812">Transmembrane</keyword>
<keyword evidence="1" id="KW-0472">Membrane</keyword>
<reference evidence="2" key="1">
    <citation type="submission" date="2020-02" db="EMBL/GenBank/DDBJ databases">
        <authorList>
            <person name="Meier V. D."/>
        </authorList>
    </citation>
    <scope>NUCLEOTIDE SEQUENCE</scope>
    <source>
        <strain evidence="2">AVDCRST_MAG88</strain>
    </source>
</reference>
<dbReference type="EMBL" id="CADCWM010000597">
    <property type="protein sequence ID" value="CAA9571374.1"/>
    <property type="molecule type" value="Genomic_DNA"/>
</dbReference>
<feature type="transmembrane region" description="Helical" evidence="1">
    <location>
        <begin position="271"/>
        <end position="301"/>
    </location>
</feature>
<proteinExistence type="predicted"/>
<feature type="transmembrane region" description="Helical" evidence="1">
    <location>
        <begin position="94"/>
        <end position="117"/>
    </location>
</feature>
<feature type="transmembrane region" description="Helical" evidence="1">
    <location>
        <begin position="474"/>
        <end position="495"/>
    </location>
</feature>
<feature type="transmembrane region" description="Helical" evidence="1">
    <location>
        <begin position="313"/>
        <end position="338"/>
    </location>
</feature>
<name>A0A6J4V8Q4_9BACT</name>
<feature type="transmembrane region" description="Helical" evidence="1">
    <location>
        <begin position="396"/>
        <end position="413"/>
    </location>
</feature>
<gene>
    <name evidence="2" type="ORF">AVDCRST_MAG88-2366</name>
</gene>
<evidence type="ECO:0000313" key="2">
    <source>
        <dbReference type="EMBL" id="CAA9571374.1"/>
    </source>
</evidence>
<feature type="transmembrane region" description="Helical" evidence="1">
    <location>
        <begin position="507"/>
        <end position="528"/>
    </location>
</feature>
<keyword evidence="1" id="KW-1133">Transmembrane helix</keyword>
<sequence>MQNFAAGKWCDEDESSSPCGRSGGWWQGLEIGAGVVRVVAARPPGVKRRRARRRATAVSRLGTWFGGALRELWADDSIGESGPRLDHRARARSVLVHHLLPLGLYGLVTVVVTYPLIHRLTTHVPGDGGDALMNLWGYWWVREALATGQHPFFTPLLYAPHGAPLYLHTLNLFNGLATLPVQLAFGPIAAYNAVVFLSFGLAAYFAYLLVARVSGSRWAGFFGGIVYAFGSYHLAHLLGHANLLASEWLPAYVLCLLGANEASGRRRTRYVIAAAGTLFLIALCDWQYVLFAGFFTAFHALYGVVARRSVAPVLTAAAIVSLWCVLAAPLLVPTIALIRSGDVTPPPADFARRYSADLLSFVVPSPIVAPNPLQAWRTPWTAPLDRRVAVPIVEKAIFLGWVPLALAAVALRYGERRTRFWVLAALACAVLALGPYLHLGGEWRFGPGRWAVPLPYGLLQRLPGLNIARVPARWGLLVTLCLAPLAGLGIVALARRFPGLNRLRIRLVLAPLLLITLVGEHLAVPYPLERPDAPPFYRALDRSPEPGAVLEWPFCDACSESRSDYYQTVHRRPLVGGYIARPLAYPLRSLPPFRAPGPVTDIVLDEPAPGVGAWTLAHADVRWIVVLLDHPRLEPRELAGFLQRYAEPEPLWRDERTLVYRPLPPGDAAHFIEPGRGWYDVEGTPDGRRTRWFRSAASLTAWHFGREPQAYALRFESWSFGGPRRLEISVDGRSLGQWRVEDTQRFDLPLTLTPGRHQIELRALDPPGSPAPGNAGGDERPLAFNIWNVELRR</sequence>
<accession>A0A6J4V8Q4</accession>
<dbReference type="AlphaFoldDB" id="A0A6J4V8Q4"/>
<organism evidence="2">
    <name type="scientific">uncultured Thermomicrobiales bacterium</name>
    <dbReference type="NCBI Taxonomy" id="1645740"/>
    <lineage>
        <taxon>Bacteria</taxon>
        <taxon>Pseudomonadati</taxon>
        <taxon>Thermomicrobiota</taxon>
        <taxon>Thermomicrobia</taxon>
        <taxon>Thermomicrobiales</taxon>
        <taxon>environmental samples</taxon>
    </lineage>
</organism>